<keyword evidence="8" id="KW-1185">Reference proteome</keyword>
<keyword evidence="2 5" id="KW-0812">Transmembrane</keyword>
<dbReference type="GO" id="GO:0016020">
    <property type="term" value="C:membrane"/>
    <property type="evidence" value="ECO:0007669"/>
    <property type="project" value="UniProtKB-SubCell"/>
</dbReference>
<feature type="transmembrane region" description="Helical" evidence="5">
    <location>
        <begin position="290"/>
        <end position="307"/>
    </location>
</feature>
<dbReference type="InterPro" id="IPR052902">
    <property type="entry name" value="ABC-2_transporter"/>
</dbReference>
<dbReference type="PANTHER" id="PTHR43027">
    <property type="entry name" value="DOXORUBICIN RESISTANCE ABC TRANSPORTER PERMEASE PROTEIN DRRC-RELATED"/>
    <property type="match status" value="1"/>
</dbReference>
<evidence type="ECO:0000256" key="2">
    <source>
        <dbReference type="ARBA" id="ARBA00022692"/>
    </source>
</evidence>
<dbReference type="AlphaFoldDB" id="A0A2P2BN61"/>
<keyword evidence="4 5" id="KW-0472">Membrane</keyword>
<proteinExistence type="predicted"/>
<reference evidence="7 8" key="1">
    <citation type="submission" date="2014-09" db="EMBL/GenBank/DDBJ databases">
        <authorList>
            <person name="Hornung B.V."/>
        </authorList>
    </citation>
    <scope>NUCLEOTIDE SEQUENCE [LARGE SCALE GENOMIC DNA]</scope>
    <source>
        <strain evidence="7 8">FRIFI</strain>
    </source>
</reference>
<gene>
    <name evidence="7" type="ORF">FRIFI_0279</name>
</gene>
<feature type="transmembrane region" description="Helical" evidence="5">
    <location>
        <begin position="179"/>
        <end position="203"/>
    </location>
</feature>
<evidence type="ECO:0000256" key="5">
    <source>
        <dbReference type="SAM" id="Phobius"/>
    </source>
</evidence>
<feature type="transmembrane region" description="Helical" evidence="5">
    <location>
        <begin position="18"/>
        <end position="38"/>
    </location>
</feature>
<feature type="domain" description="ABC-2 type transporter transmembrane" evidence="6">
    <location>
        <begin position="17"/>
        <end position="364"/>
    </location>
</feature>
<dbReference type="Pfam" id="PF12698">
    <property type="entry name" value="ABC2_membrane_3"/>
    <property type="match status" value="1"/>
</dbReference>
<dbReference type="RefSeq" id="WP_166504801.1">
    <property type="nucleotide sequence ID" value="NZ_JAKNTL010000002.1"/>
</dbReference>
<dbReference type="EMBL" id="LN650648">
    <property type="protein sequence ID" value="CEI71829.1"/>
    <property type="molecule type" value="Genomic_DNA"/>
</dbReference>
<dbReference type="GO" id="GO:0140359">
    <property type="term" value="F:ABC-type transporter activity"/>
    <property type="evidence" value="ECO:0007669"/>
    <property type="project" value="InterPro"/>
</dbReference>
<evidence type="ECO:0000313" key="7">
    <source>
        <dbReference type="EMBL" id="CEI71829.1"/>
    </source>
</evidence>
<evidence type="ECO:0000259" key="6">
    <source>
        <dbReference type="Pfam" id="PF12698"/>
    </source>
</evidence>
<name>A0A2P2BN61_9FIRM</name>
<comment type="subcellular location">
    <subcellularLocation>
        <location evidence="1">Membrane</location>
        <topology evidence="1">Multi-pass membrane protein</topology>
    </subcellularLocation>
</comment>
<evidence type="ECO:0000313" key="8">
    <source>
        <dbReference type="Proteomes" id="UP000245695"/>
    </source>
</evidence>
<feature type="transmembrane region" description="Helical" evidence="5">
    <location>
        <begin position="256"/>
        <end position="278"/>
    </location>
</feature>
<feature type="transmembrane region" description="Helical" evidence="5">
    <location>
        <begin position="344"/>
        <end position="366"/>
    </location>
</feature>
<evidence type="ECO:0000256" key="3">
    <source>
        <dbReference type="ARBA" id="ARBA00022989"/>
    </source>
</evidence>
<dbReference type="KEGG" id="rhom:FRIFI_0279"/>
<sequence>MSIILSAIKRSLRDKNTIIGTIFLVIMLPYIFSIIFRFDSVKESLDISIVGNKNSEINKSYVKALEEFDKENEMISLDYKIYNKEELDKNIEEVNKSNLTVIIDDKNRNIKFEGSKKLSMGEEVIEGITKEFFNLMSVYESVAKEGEVPSISNNLVKVSEYKSEGNKNLIAEDIDYGKYFSVVMLQMAILAVSACSFKNTFYIKENIGERAKSSPMKISKLMSLELIGSFIVIFGQGIIMLLAISILYGVNITKQNLLGMIALISVLSMLSVCIGLFASSICKKRSVGENVCSIIVTVMALASGELMPKMEQFAKNIPILKLNPFVWISKEFNSLVTLNYSENLYTALGVGIIASIVLMAISILILSRKVVK</sequence>
<evidence type="ECO:0000256" key="1">
    <source>
        <dbReference type="ARBA" id="ARBA00004141"/>
    </source>
</evidence>
<accession>A0A2P2BN61</accession>
<organism evidence="7 8">
    <name type="scientific">Romboutsia hominis</name>
    <dbReference type="NCBI Taxonomy" id="1507512"/>
    <lineage>
        <taxon>Bacteria</taxon>
        <taxon>Bacillati</taxon>
        <taxon>Bacillota</taxon>
        <taxon>Clostridia</taxon>
        <taxon>Peptostreptococcales</taxon>
        <taxon>Peptostreptococcaceae</taxon>
        <taxon>Romboutsia</taxon>
    </lineage>
</organism>
<dbReference type="Proteomes" id="UP000245695">
    <property type="component" value="Chromosome 1"/>
</dbReference>
<dbReference type="InterPro" id="IPR013525">
    <property type="entry name" value="ABC2_TM"/>
</dbReference>
<keyword evidence="3 5" id="KW-1133">Transmembrane helix</keyword>
<dbReference type="PANTHER" id="PTHR43027:SF1">
    <property type="entry name" value="DOXORUBICIN RESISTANCE ABC TRANSPORTER PERMEASE PROTEIN DRRC-RELATED"/>
    <property type="match status" value="1"/>
</dbReference>
<feature type="transmembrane region" description="Helical" evidence="5">
    <location>
        <begin position="224"/>
        <end position="250"/>
    </location>
</feature>
<evidence type="ECO:0000256" key="4">
    <source>
        <dbReference type="ARBA" id="ARBA00023136"/>
    </source>
</evidence>
<protein>
    <submittedName>
        <fullName evidence="7">ABC-2 family transporter protein</fullName>
    </submittedName>
</protein>